<comment type="caution">
    <text evidence="7">The sequence shown here is derived from an EMBL/GenBank/DDBJ whole genome shotgun (WGS) entry which is preliminary data.</text>
</comment>
<dbReference type="GO" id="GO:0005634">
    <property type="term" value="C:nucleus"/>
    <property type="evidence" value="ECO:0007669"/>
    <property type="project" value="TreeGrafter"/>
</dbReference>
<dbReference type="PANTHER" id="PTHR13475:SF3">
    <property type="entry name" value="NEUGRIN"/>
    <property type="match status" value="1"/>
</dbReference>
<evidence type="ECO:0000256" key="5">
    <source>
        <dbReference type="ARBA" id="ARBA00022946"/>
    </source>
</evidence>
<organism evidence="7">
    <name type="scientific">Fusarium clavum</name>
    <dbReference type="NCBI Taxonomy" id="2594811"/>
    <lineage>
        <taxon>Eukaryota</taxon>
        <taxon>Fungi</taxon>
        <taxon>Dikarya</taxon>
        <taxon>Ascomycota</taxon>
        <taxon>Pezizomycotina</taxon>
        <taxon>Sordariomycetes</taxon>
        <taxon>Hypocreomycetidae</taxon>
        <taxon>Hypocreales</taxon>
        <taxon>Nectriaceae</taxon>
        <taxon>Fusarium</taxon>
        <taxon>Fusarium incarnatum-equiseti species complex</taxon>
    </lineage>
</organism>
<gene>
    <name evidence="7" type="ORF">BN850_0008270</name>
</gene>
<feature type="compositionally biased region" description="Basic and acidic residues" evidence="6">
    <location>
        <begin position="119"/>
        <end position="136"/>
    </location>
</feature>
<comment type="subcellular location">
    <subcellularLocation>
        <location evidence="2">Mitochondrion</location>
    </subcellularLocation>
</comment>
<feature type="compositionally biased region" description="Basic and acidic residues" evidence="6">
    <location>
        <begin position="268"/>
        <end position="319"/>
    </location>
</feature>
<evidence type="ECO:0000256" key="1">
    <source>
        <dbReference type="ARBA" id="ARBA00003548"/>
    </source>
</evidence>
<protein>
    <recommendedName>
        <fullName evidence="4">Required for respiratory growth protein 9, mitochondrial</fullName>
    </recommendedName>
</protein>
<feature type="region of interest" description="Disordered" evidence="6">
    <location>
        <begin position="93"/>
        <end position="171"/>
    </location>
</feature>
<dbReference type="Pfam" id="PF06413">
    <property type="entry name" value="Neugrin"/>
    <property type="match status" value="1"/>
</dbReference>
<evidence type="ECO:0000256" key="3">
    <source>
        <dbReference type="ARBA" id="ARBA00010895"/>
    </source>
</evidence>
<dbReference type="GO" id="GO:0005739">
    <property type="term" value="C:mitochondrion"/>
    <property type="evidence" value="ECO:0007669"/>
    <property type="project" value="UniProtKB-SubCell"/>
</dbReference>
<dbReference type="InterPro" id="IPR010487">
    <property type="entry name" value="NGRN/Rrg9"/>
</dbReference>
<dbReference type="AlphaFoldDB" id="A0A090MAB8"/>
<comment type="similarity">
    <text evidence="3">Belongs to the RRG9 family.</text>
</comment>
<evidence type="ECO:0000256" key="4">
    <source>
        <dbReference type="ARBA" id="ARBA00013566"/>
    </source>
</evidence>
<accession>A0A090MAB8</accession>
<reference evidence="7" key="1">
    <citation type="submission" date="2013-05" db="EMBL/GenBank/DDBJ databases">
        <title>Draft genome sequences of six wheat associated Fusarium spp. isolates.</title>
        <authorList>
            <person name="Moolhuijzen P.M."/>
            <person name="Manners J.M."/>
            <person name="Wilcox S."/>
            <person name="Bellgard M.I."/>
            <person name="Gardiner D.M."/>
        </authorList>
    </citation>
    <scope>NUCLEOTIDE SEQUENCE</scope>
    <source>
        <strain evidence="7">CS3069</strain>
    </source>
</reference>
<keyword evidence="5" id="KW-0809">Transit peptide</keyword>
<evidence type="ECO:0000313" key="7">
    <source>
        <dbReference type="EMBL" id="CEG04063.1"/>
    </source>
</evidence>
<comment type="function">
    <text evidence="1">Required for respiratory activity and maintenance and expression of the mitochondrial genome.</text>
</comment>
<name>A0A090MAB8_9HYPO</name>
<dbReference type="EMBL" id="CBMI010000176">
    <property type="protein sequence ID" value="CEG04063.1"/>
    <property type="molecule type" value="Genomic_DNA"/>
</dbReference>
<sequence length="358" mass="40949">MSCTCRATPLKIFVQGLSQVHKLEASPSSVRLPIRTRPALQQNYFAFARQARSLHYSNKLSQDSPEAAAKEIEAVIENSTQGKDETTQVKEEYFAPVEAPDTWKAQPSNSEKYRKRKDNTRDTKGRTTYSRGEKEPNAPGAWDKAAEFKKPRIKGPSSNQPQSGAAYWKAQKAALKEKFPEGWRPKKRLSPDALAGIRALNAQFPEVYTTQALAEKFQMDPEAIRRILKSKWVPNAVEEEDRQERWFRRGKSVWETRAAMGIKPPQKWRQEGIARDPSYHDWKQEAVERNRTQAEKDDWEIERSYRPRPKHNSDSERPSQRPSKPWIQRGGHQGTRPKPSYGPRPKGSSGPQSGRGDS</sequence>
<evidence type="ECO:0000256" key="6">
    <source>
        <dbReference type="SAM" id="MobiDB-lite"/>
    </source>
</evidence>
<dbReference type="PANTHER" id="PTHR13475">
    <property type="entry name" value="NEUGRIN"/>
    <property type="match status" value="1"/>
</dbReference>
<feature type="region of interest" description="Disordered" evidence="6">
    <location>
        <begin position="257"/>
        <end position="358"/>
    </location>
</feature>
<evidence type="ECO:0000256" key="2">
    <source>
        <dbReference type="ARBA" id="ARBA00004173"/>
    </source>
</evidence>
<proteinExistence type="inferred from homology"/>